<reference evidence="3 4" key="1">
    <citation type="submission" date="2020-04" db="EMBL/GenBank/DDBJ databases">
        <title>Metagenomic profiling of ammonia- and methane-oxidizing microorganisms in a Dutch drinking water treatment plant.</title>
        <authorList>
            <person name="Poghosyan L."/>
            <person name="Leucker S."/>
        </authorList>
    </citation>
    <scope>NUCLEOTIDE SEQUENCE [LARGE SCALE GENOMIC DNA]</scope>
    <source>
        <strain evidence="3">S-RSF-IL-03</strain>
    </source>
</reference>
<name>A0A849SLT9_UNCEI</name>
<dbReference type="SUPFAM" id="SSF56935">
    <property type="entry name" value="Porins"/>
    <property type="match status" value="1"/>
</dbReference>
<feature type="chain" id="PRO_5032562766" evidence="2">
    <location>
        <begin position="28"/>
        <end position="340"/>
    </location>
</feature>
<evidence type="ECO:0000313" key="4">
    <source>
        <dbReference type="Proteomes" id="UP000580839"/>
    </source>
</evidence>
<dbReference type="NCBIfam" id="NF033709">
    <property type="entry name" value="PorV_fam"/>
    <property type="match status" value="1"/>
</dbReference>
<keyword evidence="2" id="KW-0732">Signal</keyword>
<comment type="similarity">
    <text evidence="1">Belongs to the UPF0164 family.</text>
</comment>
<sequence>MTSSLRRAAISIALLLAVSVLAPEARAQFTFGDQRVGTSSGTFLRIGVGARAVGLGESFVAVANDPTAIYWNPAGIASMQRTEFAISHASWPADIQYEHAVLVMPVARLGGSIGLQFGALSTEIDETTELRPFGTGRTYFFSDMVVGAVFARRWTDKLLVGAGLKYVREDLGADVGGPVTSAVLVDIGSIYYLGYGSVRIATALSNFGSELRPRGDGDGGSFVSPVTGEVRRYDGFDPPLMFRYGVAFEPIENSQQRLTTALEVNQPADDAQIVKAGLEWVWMRRMSLRTGYNFNADELKFSAGAGVVAEIGAAKANVDYAFTEGGALGSIHRVSLGWRF</sequence>
<dbReference type="AlphaFoldDB" id="A0A849SLT9"/>
<evidence type="ECO:0000313" key="3">
    <source>
        <dbReference type="EMBL" id="NOT35401.1"/>
    </source>
</evidence>
<dbReference type="Gene3D" id="2.40.160.60">
    <property type="entry name" value="Outer membrane protein transport protein (OMPP1/FadL/TodX)"/>
    <property type="match status" value="1"/>
</dbReference>
<dbReference type="Pfam" id="PF03687">
    <property type="entry name" value="UPF0164"/>
    <property type="match status" value="1"/>
</dbReference>
<dbReference type="Proteomes" id="UP000580839">
    <property type="component" value="Unassembled WGS sequence"/>
</dbReference>
<evidence type="ECO:0000256" key="1">
    <source>
        <dbReference type="ARBA" id="ARBA00005846"/>
    </source>
</evidence>
<comment type="caution">
    <text evidence="3">The sequence shown here is derived from an EMBL/GenBank/DDBJ whole genome shotgun (WGS) entry which is preliminary data.</text>
</comment>
<gene>
    <name evidence="3" type="ORF">HOP12_14750</name>
</gene>
<organism evidence="3 4">
    <name type="scientific">Eiseniibacteriota bacterium</name>
    <dbReference type="NCBI Taxonomy" id="2212470"/>
    <lineage>
        <taxon>Bacteria</taxon>
        <taxon>Candidatus Eiseniibacteriota</taxon>
    </lineage>
</organism>
<proteinExistence type="inferred from homology"/>
<dbReference type="InterPro" id="IPR005362">
    <property type="entry name" value="UPF0164"/>
</dbReference>
<dbReference type="EMBL" id="JABFRW010000194">
    <property type="protein sequence ID" value="NOT35401.1"/>
    <property type="molecule type" value="Genomic_DNA"/>
</dbReference>
<accession>A0A849SLT9</accession>
<feature type="signal peptide" evidence="2">
    <location>
        <begin position="1"/>
        <end position="27"/>
    </location>
</feature>
<evidence type="ECO:0000256" key="2">
    <source>
        <dbReference type="SAM" id="SignalP"/>
    </source>
</evidence>
<protein>
    <submittedName>
        <fullName evidence="3">PorV/PorQ family protein</fullName>
    </submittedName>
</protein>